<dbReference type="Pfam" id="PF12697">
    <property type="entry name" value="Abhydrolase_6"/>
    <property type="match status" value="1"/>
</dbReference>
<gene>
    <name evidence="2" type="ORF">LCGC14_0057550</name>
</gene>
<organism evidence="2">
    <name type="scientific">marine sediment metagenome</name>
    <dbReference type="NCBI Taxonomy" id="412755"/>
    <lineage>
        <taxon>unclassified sequences</taxon>
        <taxon>metagenomes</taxon>
        <taxon>ecological metagenomes</taxon>
    </lineage>
</organism>
<reference evidence="2" key="1">
    <citation type="journal article" date="2015" name="Nature">
        <title>Complex archaea that bridge the gap between prokaryotes and eukaryotes.</title>
        <authorList>
            <person name="Spang A."/>
            <person name="Saw J.H."/>
            <person name="Jorgensen S.L."/>
            <person name="Zaremba-Niedzwiedzka K."/>
            <person name="Martijn J."/>
            <person name="Lind A.E."/>
            <person name="van Eijk R."/>
            <person name="Schleper C."/>
            <person name="Guy L."/>
            <person name="Ettema T.J."/>
        </authorList>
    </citation>
    <scope>NUCLEOTIDE SEQUENCE</scope>
</reference>
<feature type="domain" description="AB hydrolase-1" evidence="1">
    <location>
        <begin position="329"/>
        <end position="596"/>
    </location>
</feature>
<name>A0A0F9Y5E1_9ZZZZ</name>
<dbReference type="InterPro" id="IPR000073">
    <property type="entry name" value="AB_hydrolase_1"/>
</dbReference>
<comment type="caution">
    <text evidence="2">The sequence shown here is derived from an EMBL/GenBank/DDBJ whole genome shotgun (WGS) entry which is preliminary data.</text>
</comment>
<dbReference type="AlphaFoldDB" id="A0A0F9Y5E1"/>
<evidence type="ECO:0000313" key="2">
    <source>
        <dbReference type="EMBL" id="KKO07187.1"/>
    </source>
</evidence>
<dbReference type="SUPFAM" id="SSF53474">
    <property type="entry name" value="alpha/beta-Hydrolases"/>
    <property type="match status" value="1"/>
</dbReference>
<protein>
    <recommendedName>
        <fullName evidence="1">AB hydrolase-1 domain-containing protein</fullName>
    </recommendedName>
</protein>
<dbReference type="Gene3D" id="3.40.50.1820">
    <property type="entry name" value="alpha/beta hydrolase"/>
    <property type="match status" value="1"/>
</dbReference>
<accession>A0A0F9Y5E1</accession>
<proteinExistence type="predicted"/>
<dbReference type="EMBL" id="LAZR01000013">
    <property type="protein sequence ID" value="KKO07187.1"/>
    <property type="molecule type" value="Genomic_DNA"/>
</dbReference>
<sequence>MVGVSSLTPGEYIALKRGDLLTTGELSAATQETIHVIGLDEGPCREPSQNCAVALTNALGIDDERRLSALAELWLQVAMSRAGASSSTPRSETDINAWIEVARYAYAYLFFTERSPGERAFEDRQIQVRDYYNYAVQQVISGLFQQNIAAAESSTSLSAYDTPTLTGWNITTDITGLHFADENDVPEELIPASSLVFSGLRSTYRRDGFGAELVAVMDDSLALHRARVYSEMPFPALTALLHFPGEDLAHVLSTQALKVIVRDPYQDASIELHGHEIPLAANFTAGYGLWLANSDFARQALRSLRGQRQGINRPHIYMMQPFDPERRVILMLHGLGSSPEAWVNVANEVLGDETLRQNFQIWQVYYPTNMPLALNHARIRSTVAETLQQFDPTSETLASQGIVLIGHSMGGVLARLMVSSSGDSLWKLVESHDLSQEQLTLVQEHLDPLLHFEPLPEVHRAIFIAAPHRGTPVAGHRLGRAMARLVRLPLTLLEEFDDVIKTLANTERQSDGGRLRLPNSIDNLSESDPFVRAISNLPISPQVQYHSIIAQRNANTLLIASDDGLVPYTSAHLAGASSEKVLISGHSVQENAQAILEIRRILHEDLANTY</sequence>
<dbReference type="InterPro" id="IPR029058">
    <property type="entry name" value="AB_hydrolase_fold"/>
</dbReference>
<evidence type="ECO:0000259" key="1">
    <source>
        <dbReference type="Pfam" id="PF12697"/>
    </source>
</evidence>